<feature type="compositionally biased region" description="Low complexity" evidence="1">
    <location>
        <begin position="133"/>
        <end position="143"/>
    </location>
</feature>
<reference evidence="3" key="1">
    <citation type="submission" date="2025-08" db="UniProtKB">
        <authorList>
            <consortium name="RefSeq"/>
        </authorList>
    </citation>
    <scope>IDENTIFICATION</scope>
    <source>
        <tissue evidence="3">Muscle</tissue>
    </source>
</reference>
<feature type="compositionally biased region" description="Polar residues" evidence="1">
    <location>
        <begin position="194"/>
        <end position="209"/>
    </location>
</feature>
<organism evidence="2 3">
    <name type="scientific">Limulus polyphemus</name>
    <name type="common">Atlantic horseshoe crab</name>
    <dbReference type="NCBI Taxonomy" id="6850"/>
    <lineage>
        <taxon>Eukaryota</taxon>
        <taxon>Metazoa</taxon>
        <taxon>Ecdysozoa</taxon>
        <taxon>Arthropoda</taxon>
        <taxon>Chelicerata</taxon>
        <taxon>Merostomata</taxon>
        <taxon>Xiphosura</taxon>
        <taxon>Limulidae</taxon>
        <taxon>Limulus</taxon>
    </lineage>
</organism>
<feature type="non-terminal residue" evidence="3">
    <location>
        <position position="258"/>
    </location>
</feature>
<accession>A0ABM1TQ73</accession>
<dbReference type="Proteomes" id="UP000694941">
    <property type="component" value="Unplaced"/>
</dbReference>
<feature type="compositionally biased region" description="Polar residues" evidence="1">
    <location>
        <begin position="116"/>
        <end position="132"/>
    </location>
</feature>
<feature type="region of interest" description="Disordered" evidence="1">
    <location>
        <begin position="110"/>
        <end position="143"/>
    </location>
</feature>
<proteinExistence type="predicted"/>
<feature type="region of interest" description="Disordered" evidence="1">
    <location>
        <begin position="155"/>
        <end position="214"/>
    </location>
</feature>
<evidence type="ECO:0000256" key="1">
    <source>
        <dbReference type="SAM" id="MobiDB-lite"/>
    </source>
</evidence>
<dbReference type="RefSeq" id="XP_022258029.1">
    <property type="nucleotide sequence ID" value="XM_022402321.1"/>
</dbReference>
<gene>
    <name evidence="3" type="primary">LOC111089565</name>
</gene>
<keyword evidence="2" id="KW-1185">Reference proteome</keyword>
<dbReference type="GeneID" id="111089565"/>
<dbReference type="PROSITE" id="PS51257">
    <property type="entry name" value="PROKAR_LIPOPROTEIN"/>
    <property type="match status" value="1"/>
</dbReference>
<evidence type="ECO:0000313" key="2">
    <source>
        <dbReference type="Proteomes" id="UP000694941"/>
    </source>
</evidence>
<sequence>MYRAAFPAQWVVTSSVSQSNNSPAFFTGCTDVLPLLTVDQFAASRAPVNIATSSGVLTLPSHADLVRLGVPPTFLMVNKRGPVSPHYLPAVNYHHTPRRIPQLASVNHKTKENLEESTSSVDSGLFSHSPTPTAAGTKTQKQALAKTKLENTEALSLGKGVKRQLEFPSPSTSQPHPNGEIAESDPKRKPPSFSHHSLSQTNFSSTSQPPDLLNGEQWDQLSKAVWDHFVNSRQTDDMYRRKMDLRHAIMSILQNKFP</sequence>
<protein>
    <submittedName>
        <fullName evidence="3">Uncharacterized protein LOC111089565</fullName>
    </submittedName>
</protein>
<name>A0ABM1TQ73_LIMPO</name>
<evidence type="ECO:0000313" key="3">
    <source>
        <dbReference type="RefSeq" id="XP_022258029.1"/>
    </source>
</evidence>